<feature type="non-terminal residue" evidence="1">
    <location>
        <position position="1"/>
    </location>
</feature>
<comment type="caution">
    <text evidence="1">The sequence shown here is derived from an EMBL/GenBank/DDBJ whole genome shotgun (WGS) entry which is preliminary data.</text>
</comment>
<dbReference type="EMBL" id="LSSM01004340">
    <property type="protein sequence ID" value="OMJ15169.1"/>
    <property type="molecule type" value="Genomic_DNA"/>
</dbReference>
<gene>
    <name evidence="1" type="ORF">AYI69_g8294</name>
</gene>
<evidence type="ECO:0000313" key="1">
    <source>
        <dbReference type="EMBL" id="OMJ15169.1"/>
    </source>
</evidence>
<accession>A0A1R1XKL5</accession>
<reference evidence="2" key="1">
    <citation type="submission" date="2017-01" db="EMBL/GenBank/DDBJ databases">
        <authorList>
            <person name="Wang Y."/>
            <person name="White M."/>
            <person name="Kvist S."/>
            <person name="Moncalvo J.-M."/>
        </authorList>
    </citation>
    <scope>NUCLEOTIDE SEQUENCE [LARGE SCALE GENOMIC DNA]</scope>
    <source>
        <strain evidence="2">ID-206-W2</strain>
    </source>
</reference>
<organism evidence="1 2">
    <name type="scientific">Smittium culicis</name>
    <dbReference type="NCBI Taxonomy" id="133412"/>
    <lineage>
        <taxon>Eukaryota</taxon>
        <taxon>Fungi</taxon>
        <taxon>Fungi incertae sedis</taxon>
        <taxon>Zoopagomycota</taxon>
        <taxon>Kickxellomycotina</taxon>
        <taxon>Harpellomycetes</taxon>
        <taxon>Harpellales</taxon>
        <taxon>Legeriomycetaceae</taxon>
        <taxon>Smittium</taxon>
    </lineage>
</organism>
<evidence type="ECO:0000313" key="2">
    <source>
        <dbReference type="Proteomes" id="UP000187429"/>
    </source>
</evidence>
<proteinExistence type="predicted"/>
<name>A0A1R1XKL5_9FUNG</name>
<protein>
    <submittedName>
        <fullName evidence="1">Uncharacterized protein</fullName>
    </submittedName>
</protein>
<dbReference type="AlphaFoldDB" id="A0A1R1XKL5"/>
<dbReference type="OrthoDB" id="10458368at2759"/>
<dbReference type="Proteomes" id="UP000187429">
    <property type="component" value="Unassembled WGS sequence"/>
</dbReference>
<keyword evidence="2" id="KW-1185">Reference proteome</keyword>
<sequence>GTTSTVGSFSVTSSPFTKMYNFNNPIVIPCATSDFSFDFDVDSQSDLFVVVTGPNGYSVSEDLIEAYFGFEDDLFLINKGKNNLTASNPASAPASSNAFKGKVTVKYTSSNLSLLVNGVSKVNYNVKGMTLSKVFFAPFTGKATISGGLFNCTSIDSCPESSSSSSDSSSSCANTSSIIDFSITSSPYTKMYDLTAPIAVPCATPDFQFDFDIDAESDMFVAITDCDGFDSDFGFVENYFGFSDDLYLINKGVSTGNTNSTTTITQPDVVSRLSIKYSNGTLSLFDSGVVKVSYNVKNLDLQALFIAPFTGTAEISNGFFTCSSIKNC</sequence>